<feature type="compositionally biased region" description="Polar residues" evidence="1">
    <location>
        <begin position="66"/>
        <end position="79"/>
    </location>
</feature>
<protein>
    <submittedName>
        <fullName evidence="2">Uncharacterized protein</fullName>
    </submittedName>
</protein>
<dbReference type="EMBL" id="NNAY01002009">
    <property type="protein sequence ID" value="OXU22318.1"/>
    <property type="molecule type" value="Genomic_DNA"/>
</dbReference>
<feature type="region of interest" description="Disordered" evidence="1">
    <location>
        <begin position="55"/>
        <end position="79"/>
    </location>
</feature>
<name>A0A232EVG1_9HYME</name>
<evidence type="ECO:0000313" key="2">
    <source>
        <dbReference type="EMBL" id="OXU22318.1"/>
    </source>
</evidence>
<dbReference type="AlphaFoldDB" id="A0A232EVG1"/>
<organism evidence="2 3">
    <name type="scientific">Trichomalopsis sarcophagae</name>
    <dbReference type="NCBI Taxonomy" id="543379"/>
    <lineage>
        <taxon>Eukaryota</taxon>
        <taxon>Metazoa</taxon>
        <taxon>Ecdysozoa</taxon>
        <taxon>Arthropoda</taxon>
        <taxon>Hexapoda</taxon>
        <taxon>Insecta</taxon>
        <taxon>Pterygota</taxon>
        <taxon>Neoptera</taxon>
        <taxon>Endopterygota</taxon>
        <taxon>Hymenoptera</taxon>
        <taxon>Apocrita</taxon>
        <taxon>Proctotrupomorpha</taxon>
        <taxon>Chalcidoidea</taxon>
        <taxon>Pteromalidae</taxon>
        <taxon>Pteromalinae</taxon>
        <taxon>Trichomalopsis</taxon>
    </lineage>
</organism>
<feature type="compositionally biased region" description="Polar residues" evidence="1">
    <location>
        <begin position="19"/>
        <end position="28"/>
    </location>
</feature>
<keyword evidence="3" id="KW-1185">Reference proteome</keyword>
<feature type="region of interest" description="Disordered" evidence="1">
    <location>
        <begin position="1"/>
        <end position="29"/>
    </location>
</feature>
<evidence type="ECO:0000313" key="3">
    <source>
        <dbReference type="Proteomes" id="UP000215335"/>
    </source>
</evidence>
<reference evidence="2 3" key="1">
    <citation type="journal article" date="2017" name="Curr. Biol.">
        <title>The Evolution of Venom by Co-option of Single-Copy Genes.</title>
        <authorList>
            <person name="Martinson E.O."/>
            <person name="Mrinalini"/>
            <person name="Kelkar Y.D."/>
            <person name="Chang C.H."/>
            <person name="Werren J.H."/>
        </authorList>
    </citation>
    <scope>NUCLEOTIDE SEQUENCE [LARGE SCALE GENOMIC DNA]</scope>
    <source>
        <strain evidence="2 3">Alberta</strain>
        <tissue evidence="2">Whole body</tissue>
    </source>
</reference>
<proteinExistence type="predicted"/>
<accession>A0A232EVG1</accession>
<gene>
    <name evidence="2" type="ORF">TSAR_011049</name>
</gene>
<dbReference type="Proteomes" id="UP000215335">
    <property type="component" value="Unassembled WGS sequence"/>
</dbReference>
<evidence type="ECO:0000256" key="1">
    <source>
        <dbReference type="SAM" id="MobiDB-lite"/>
    </source>
</evidence>
<sequence>MKTKRRQGGRQSFELPCTSPKSARNNSYAGFLGPRRSVATCRWLNLIAEMKSVSASRTGQEWGERSSFSLAVPQSTKLD</sequence>
<comment type="caution">
    <text evidence="2">The sequence shown here is derived from an EMBL/GenBank/DDBJ whole genome shotgun (WGS) entry which is preliminary data.</text>
</comment>